<organism evidence="1 2">
    <name type="scientific">Gossypium barbadense</name>
    <name type="common">Sea Island cotton</name>
    <name type="synonym">Hibiscus barbadensis</name>
    <dbReference type="NCBI Taxonomy" id="3634"/>
    <lineage>
        <taxon>Eukaryota</taxon>
        <taxon>Viridiplantae</taxon>
        <taxon>Streptophyta</taxon>
        <taxon>Embryophyta</taxon>
        <taxon>Tracheophyta</taxon>
        <taxon>Spermatophyta</taxon>
        <taxon>Magnoliopsida</taxon>
        <taxon>eudicotyledons</taxon>
        <taxon>Gunneridae</taxon>
        <taxon>Pentapetalae</taxon>
        <taxon>rosids</taxon>
        <taxon>malvids</taxon>
        <taxon>Malvales</taxon>
        <taxon>Malvaceae</taxon>
        <taxon>Malvoideae</taxon>
        <taxon>Gossypium</taxon>
    </lineage>
</organism>
<dbReference type="AlphaFoldDB" id="A0A2P5YD66"/>
<protein>
    <submittedName>
        <fullName evidence="1">Uncharacterized protein</fullName>
    </submittedName>
</protein>
<sequence length="78" mass="8400">MAATKSTIVASFIFLVTDHSITSENQIRIEAPGRVPGAIPQAAPVAAAHRALIKELQKYGATKFRGQLVRVNRLIFAA</sequence>
<name>A0A2P5YD66_GOSBA</name>
<proteinExistence type="predicted"/>
<dbReference type="Proteomes" id="UP000239757">
    <property type="component" value="Unassembled WGS sequence"/>
</dbReference>
<evidence type="ECO:0000313" key="2">
    <source>
        <dbReference type="Proteomes" id="UP000239757"/>
    </source>
</evidence>
<accession>A0A2P5YD66</accession>
<evidence type="ECO:0000313" key="1">
    <source>
        <dbReference type="EMBL" id="PPS13525.1"/>
    </source>
</evidence>
<gene>
    <name evidence="1" type="ORF">GOBAR_AA07056</name>
</gene>
<dbReference type="EMBL" id="KZ663341">
    <property type="protein sequence ID" value="PPS13525.1"/>
    <property type="molecule type" value="Genomic_DNA"/>
</dbReference>
<reference evidence="1 2" key="1">
    <citation type="submission" date="2015-01" db="EMBL/GenBank/DDBJ databases">
        <title>Genome of allotetraploid Gossypium barbadense reveals genomic plasticity and fiber elongation in cotton evolution.</title>
        <authorList>
            <person name="Chen X."/>
            <person name="Liu X."/>
            <person name="Zhao B."/>
            <person name="Zheng H."/>
            <person name="Hu Y."/>
            <person name="Lu G."/>
            <person name="Yang C."/>
            <person name="Chen J."/>
            <person name="Shan C."/>
            <person name="Zhang L."/>
            <person name="Zhou Y."/>
            <person name="Wang L."/>
            <person name="Guo W."/>
            <person name="Bai Y."/>
            <person name="Ruan J."/>
            <person name="Shangguan X."/>
            <person name="Mao Y."/>
            <person name="Jiang J."/>
            <person name="Zhu Y."/>
            <person name="Lei J."/>
            <person name="Kang H."/>
            <person name="Chen S."/>
            <person name="He X."/>
            <person name="Wang R."/>
            <person name="Wang Y."/>
            <person name="Chen J."/>
            <person name="Wang L."/>
            <person name="Yu S."/>
            <person name="Wang B."/>
            <person name="Wei J."/>
            <person name="Song S."/>
            <person name="Lu X."/>
            <person name="Gao Z."/>
            <person name="Gu W."/>
            <person name="Deng X."/>
            <person name="Ma D."/>
            <person name="Wang S."/>
            <person name="Liang W."/>
            <person name="Fang L."/>
            <person name="Cai C."/>
            <person name="Zhu X."/>
            <person name="Zhou B."/>
            <person name="Zhang Y."/>
            <person name="Chen Z."/>
            <person name="Xu S."/>
            <person name="Zhu R."/>
            <person name="Wang S."/>
            <person name="Zhang T."/>
            <person name="Zhao G."/>
        </authorList>
    </citation>
    <scope>NUCLEOTIDE SEQUENCE [LARGE SCALE GENOMIC DNA]</scope>
    <source>
        <strain evidence="2">cv. Xinhai21</strain>
        <tissue evidence="1">Leaf</tissue>
    </source>
</reference>